<evidence type="ECO:0000259" key="7">
    <source>
        <dbReference type="SMART" id="SM01005"/>
    </source>
</evidence>
<dbReference type="EC" id="5.1.1.1" evidence="4"/>
<dbReference type="Gene3D" id="3.20.20.10">
    <property type="entry name" value="Alanine racemase"/>
    <property type="match status" value="1"/>
</dbReference>
<dbReference type="InterPro" id="IPR001608">
    <property type="entry name" value="Ala_racemase_N"/>
</dbReference>
<evidence type="ECO:0000256" key="6">
    <source>
        <dbReference type="PIRSR" id="PIRSR600821-52"/>
    </source>
</evidence>
<feature type="binding site" evidence="4 6">
    <location>
        <position position="314"/>
    </location>
    <ligand>
        <name>substrate</name>
    </ligand>
</feature>
<dbReference type="EMBL" id="MFEJ01000016">
    <property type="protein sequence ID" value="OGE80282.1"/>
    <property type="molecule type" value="Genomic_DNA"/>
</dbReference>
<dbReference type="InterPro" id="IPR011079">
    <property type="entry name" value="Ala_racemase_C"/>
</dbReference>
<sequence>MSSQVIISQSALIHNLKQFRKIIGTASLMAVVKSNAYGHGLTATAQPSVEALTDWFATVNLDEALALRKAGVKKPILVLSYYDLDQINDAISKNISLVVYDLKQAKALAQAAKKLKKKAKVQLKVDIGTSRLGMTREQIIPLALEVAKLDNVEIEGVFGHLAASEEDIDFTKEQLNLFEQVLFELYRVGIEPKITHIACTAAALAFKNSHKAAIRLGVGLYGLWPSLEAKKQTLKIYPKFELRAALSWKTKIIQVKELKAGTFVGYGKTYQTHRKTMLAILPVGYNEGYDRGLGNLGHVLISGKRCKVLGRVCMNLIMVDVTDIKNVKVGDEAVLIGRQGKEEITADEIATLLGTINYEVVTRINPTISRILQ</sequence>
<dbReference type="SMART" id="SM01005">
    <property type="entry name" value="Ala_racemase_C"/>
    <property type="match status" value="1"/>
</dbReference>
<feature type="binding site" evidence="4 6">
    <location>
        <position position="131"/>
    </location>
    <ligand>
        <name>substrate</name>
    </ligand>
</feature>
<dbReference type="InterPro" id="IPR000821">
    <property type="entry name" value="Ala_racemase"/>
</dbReference>
<evidence type="ECO:0000256" key="3">
    <source>
        <dbReference type="ARBA" id="ARBA00023235"/>
    </source>
</evidence>
<dbReference type="PRINTS" id="PR00992">
    <property type="entry name" value="ALARACEMASE"/>
</dbReference>
<dbReference type="SUPFAM" id="SSF51419">
    <property type="entry name" value="PLP-binding barrel"/>
    <property type="match status" value="1"/>
</dbReference>
<feature type="modified residue" description="N6-(pyridoxal phosphate)lysine" evidence="4 5">
    <location>
        <position position="33"/>
    </location>
</feature>
<dbReference type="AlphaFoldDB" id="A0A1F5NRW1"/>
<dbReference type="GO" id="GO:0030170">
    <property type="term" value="F:pyridoxal phosphate binding"/>
    <property type="evidence" value="ECO:0007669"/>
    <property type="project" value="UniProtKB-UniRule"/>
</dbReference>
<dbReference type="HAMAP" id="MF_01201">
    <property type="entry name" value="Ala_racemase"/>
    <property type="match status" value="1"/>
</dbReference>
<dbReference type="PANTHER" id="PTHR30511">
    <property type="entry name" value="ALANINE RACEMASE"/>
    <property type="match status" value="1"/>
</dbReference>
<evidence type="ECO:0000256" key="1">
    <source>
        <dbReference type="ARBA" id="ARBA00001933"/>
    </source>
</evidence>
<evidence type="ECO:0000256" key="2">
    <source>
        <dbReference type="ARBA" id="ARBA00022898"/>
    </source>
</evidence>
<dbReference type="CDD" id="cd00430">
    <property type="entry name" value="PLPDE_III_AR"/>
    <property type="match status" value="1"/>
</dbReference>
<dbReference type="InterPro" id="IPR020622">
    <property type="entry name" value="Ala_racemase_pyridoxalP-BS"/>
</dbReference>
<feature type="active site" description="Proton acceptor; specific for L-alanine" evidence="4">
    <location>
        <position position="266"/>
    </location>
</feature>
<feature type="active site" description="Proton acceptor; specific for D-alanine" evidence="4">
    <location>
        <position position="33"/>
    </location>
</feature>
<protein>
    <recommendedName>
        <fullName evidence="4">Alanine racemase</fullName>
        <ecNumber evidence="4">5.1.1.1</ecNumber>
    </recommendedName>
</protein>
<evidence type="ECO:0000313" key="8">
    <source>
        <dbReference type="EMBL" id="OGE80282.1"/>
    </source>
</evidence>
<dbReference type="Pfam" id="PF01168">
    <property type="entry name" value="Ala_racemase_N"/>
    <property type="match status" value="1"/>
</dbReference>
<reference evidence="8 9" key="1">
    <citation type="journal article" date="2016" name="Nat. Commun.">
        <title>Thousands of microbial genomes shed light on interconnected biogeochemical processes in an aquifer system.</title>
        <authorList>
            <person name="Anantharaman K."/>
            <person name="Brown C.T."/>
            <person name="Hug L.A."/>
            <person name="Sharon I."/>
            <person name="Castelle C.J."/>
            <person name="Probst A.J."/>
            <person name="Thomas B.C."/>
            <person name="Singh A."/>
            <person name="Wilkins M.J."/>
            <person name="Karaoz U."/>
            <person name="Brodie E.L."/>
            <person name="Williams K.H."/>
            <person name="Hubbard S.S."/>
            <person name="Banfield J.F."/>
        </authorList>
    </citation>
    <scope>NUCLEOTIDE SEQUENCE [LARGE SCALE GENOMIC DNA]</scope>
</reference>
<dbReference type="GO" id="GO:0005829">
    <property type="term" value="C:cytosol"/>
    <property type="evidence" value="ECO:0007669"/>
    <property type="project" value="TreeGrafter"/>
</dbReference>
<comment type="similarity">
    <text evidence="4">Belongs to the alanine racemase family.</text>
</comment>
<dbReference type="UniPathway" id="UPA00042">
    <property type="reaction ID" value="UER00497"/>
</dbReference>
<comment type="cofactor">
    <cofactor evidence="1 4 5">
        <name>pyridoxal 5'-phosphate</name>
        <dbReference type="ChEBI" id="CHEBI:597326"/>
    </cofactor>
</comment>
<proteinExistence type="inferred from homology"/>
<keyword evidence="2 4" id="KW-0663">Pyridoxal phosphate</keyword>
<evidence type="ECO:0000256" key="4">
    <source>
        <dbReference type="HAMAP-Rule" id="MF_01201"/>
    </source>
</evidence>
<dbReference type="Gene3D" id="2.40.37.10">
    <property type="entry name" value="Lyase, Ornithine Decarboxylase, Chain A, domain 1"/>
    <property type="match status" value="1"/>
</dbReference>
<name>A0A1F5NRW1_9BACT</name>
<accession>A0A1F5NRW1</accession>
<dbReference type="GO" id="GO:0030632">
    <property type="term" value="P:D-alanine biosynthetic process"/>
    <property type="evidence" value="ECO:0007669"/>
    <property type="project" value="UniProtKB-UniRule"/>
</dbReference>
<comment type="catalytic activity">
    <reaction evidence="4">
        <text>L-alanine = D-alanine</text>
        <dbReference type="Rhea" id="RHEA:20249"/>
        <dbReference type="ChEBI" id="CHEBI:57416"/>
        <dbReference type="ChEBI" id="CHEBI:57972"/>
        <dbReference type="EC" id="5.1.1.1"/>
    </reaction>
</comment>
<comment type="function">
    <text evidence="4">Catalyzes the interconversion of L-alanine and D-alanine. May also act on other amino acids.</text>
</comment>
<organism evidence="8 9">
    <name type="scientific">Candidatus Doudnabacteria bacterium RIFCSPHIGHO2_01_FULL_45_18</name>
    <dbReference type="NCBI Taxonomy" id="1817823"/>
    <lineage>
        <taxon>Bacteria</taxon>
        <taxon>Candidatus Doudnaibacteriota</taxon>
    </lineage>
</organism>
<dbReference type="InterPro" id="IPR029066">
    <property type="entry name" value="PLP-binding_barrel"/>
</dbReference>
<dbReference type="Pfam" id="PF00842">
    <property type="entry name" value="Ala_racemase_C"/>
    <property type="match status" value="1"/>
</dbReference>
<dbReference type="PROSITE" id="PS00395">
    <property type="entry name" value="ALANINE_RACEMASE"/>
    <property type="match status" value="1"/>
</dbReference>
<keyword evidence="3 4" id="KW-0413">Isomerase</keyword>
<comment type="pathway">
    <text evidence="4">Amino-acid biosynthesis; D-alanine biosynthesis; D-alanine from L-alanine: step 1/1.</text>
</comment>
<feature type="domain" description="Alanine racemase C-terminal" evidence="7">
    <location>
        <begin position="245"/>
        <end position="373"/>
    </location>
</feature>
<dbReference type="FunFam" id="3.20.20.10:FF:000002">
    <property type="entry name" value="Alanine racemase"/>
    <property type="match status" value="1"/>
</dbReference>
<gene>
    <name evidence="8" type="ORF">A2660_01100</name>
</gene>
<dbReference type="PANTHER" id="PTHR30511:SF0">
    <property type="entry name" value="ALANINE RACEMASE, CATABOLIC-RELATED"/>
    <property type="match status" value="1"/>
</dbReference>
<comment type="caution">
    <text evidence="8">The sequence shown here is derived from an EMBL/GenBank/DDBJ whole genome shotgun (WGS) entry which is preliminary data.</text>
</comment>
<dbReference type="SUPFAM" id="SSF50621">
    <property type="entry name" value="Alanine racemase C-terminal domain-like"/>
    <property type="match status" value="1"/>
</dbReference>
<dbReference type="InterPro" id="IPR009006">
    <property type="entry name" value="Ala_racemase/Decarboxylase_C"/>
</dbReference>
<dbReference type="Proteomes" id="UP000176233">
    <property type="component" value="Unassembled WGS sequence"/>
</dbReference>
<dbReference type="NCBIfam" id="TIGR00492">
    <property type="entry name" value="alr"/>
    <property type="match status" value="1"/>
</dbReference>
<evidence type="ECO:0000313" key="9">
    <source>
        <dbReference type="Proteomes" id="UP000176233"/>
    </source>
</evidence>
<dbReference type="GO" id="GO:0008784">
    <property type="term" value="F:alanine racemase activity"/>
    <property type="evidence" value="ECO:0007669"/>
    <property type="project" value="UniProtKB-UniRule"/>
</dbReference>
<evidence type="ECO:0000256" key="5">
    <source>
        <dbReference type="PIRSR" id="PIRSR600821-50"/>
    </source>
</evidence>